<dbReference type="AlphaFoldDB" id="A0AAV6TYI1"/>
<evidence type="ECO:0000313" key="2">
    <source>
        <dbReference type="EMBL" id="KAG8176546.1"/>
    </source>
</evidence>
<reference evidence="2 3" key="1">
    <citation type="journal article" date="2022" name="Nat. Ecol. Evol.">
        <title>A masculinizing supergene underlies an exaggerated male reproductive morph in a spider.</title>
        <authorList>
            <person name="Hendrickx F."/>
            <person name="De Corte Z."/>
            <person name="Sonet G."/>
            <person name="Van Belleghem S.M."/>
            <person name="Kostlbacher S."/>
            <person name="Vangestel C."/>
        </authorList>
    </citation>
    <scope>NUCLEOTIDE SEQUENCE [LARGE SCALE GENOMIC DNA]</scope>
    <source>
        <strain evidence="2">W744_W776</strain>
    </source>
</reference>
<gene>
    <name evidence="2" type="ORF">JTE90_013995</name>
</gene>
<dbReference type="Gene3D" id="3.80.10.10">
    <property type="entry name" value="Ribonuclease Inhibitor"/>
    <property type="match status" value="1"/>
</dbReference>
<dbReference type="InterPro" id="IPR032675">
    <property type="entry name" value="LRR_dom_sf"/>
</dbReference>
<feature type="signal peptide" evidence="1">
    <location>
        <begin position="1"/>
        <end position="19"/>
    </location>
</feature>
<feature type="chain" id="PRO_5043338900" evidence="1">
    <location>
        <begin position="20"/>
        <end position="105"/>
    </location>
</feature>
<comment type="caution">
    <text evidence="2">The sequence shown here is derived from an EMBL/GenBank/DDBJ whole genome shotgun (WGS) entry which is preliminary data.</text>
</comment>
<accession>A0AAV6TYI1</accession>
<keyword evidence="3" id="KW-1185">Reference proteome</keyword>
<organism evidence="2 3">
    <name type="scientific">Oedothorax gibbosus</name>
    <dbReference type="NCBI Taxonomy" id="931172"/>
    <lineage>
        <taxon>Eukaryota</taxon>
        <taxon>Metazoa</taxon>
        <taxon>Ecdysozoa</taxon>
        <taxon>Arthropoda</taxon>
        <taxon>Chelicerata</taxon>
        <taxon>Arachnida</taxon>
        <taxon>Araneae</taxon>
        <taxon>Araneomorphae</taxon>
        <taxon>Entelegynae</taxon>
        <taxon>Araneoidea</taxon>
        <taxon>Linyphiidae</taxon>
        <taxon>Erigoninae</taxon>
        <taxon>Oedothorax</taxon>
    </lineage>
</organism>
<dbReference type="EMBL" id="JAFNEN010000867">
    <property type="protein sequence ID" value="KAG8176546.1"/>
    <property type="molecule type" value="Genomic_DNA"/>
</dbReference>
<evidence type="ECO:0000256" key="1">
    <source>
        <dbReference type="SAM" id="SignalP"/>
    </source>
</evidence>
<feature type="non-terminal residue" evidence="2">
    <location>
        <position position="105"/>
    </location>
</feature>
<evidence type="ECO:0000313" key="3">
    <source>
        <dbReference type="Proteomes" id="UP000827092"/>
    </source>
</evidence>
<dbReference type="PROSITE" id="PS51450">
    <property type="entry name" value="LRR"/>
    <property type="match status" value="1"/>
</dbReference>
<proteinExistence type="predicted"/>
<sequence>MAALIAWLVFIVLVSVSSAACPEEFQDLCTCGLVQQAGKMVYVTNCTNAGFDNTMMLRKLPPQTEVLIFVGNEVKDLPLNIFGQEVVYEKLRTIDFSNNHIQSIK</sequence>
<dbReference type="InterPro" id="IPR001611">
    <property type="entry name" value="Leu-rich_rpt"/>
</dbReference>
<protein>
    <submittedName>
        <fullName evidence="2">Uncharacterized protein</fullName>
    </submittedName>
</protein>
<dbReference type="SUPFAM" id="SSF52058">
    <property type="entry name" value="L domain-like"/>
    <property type="match status" value="1"/>
</dbReference>
<name>A0AAV6TYI1_9ARAC</name>
<dbReference type="Proteomes" id="UP000827092">
    <property type="component" value="Unassembled WGS sequence"/>
</dbReference>
<keyword evidence="1" id="KW-0732">Signal</keyword>